<proteinExistence type="predicted"/>
<dbReference type="Proteomes" id="UP000469890">
    <property type="component" value="Unassembled WGS sequence"/>
</dbReference>
<feature type="region of interest" description="Disordered" evidence="1">
    <location>
        <begin position="162"/>
        <end position="226"/>
    </location>
</feature>
<dbReference type="AlphaFoldDB" id="A0A8H4F8A5"/>
<feature type="compositionally biased region" description="Low complexity" evidence="1">
    <location>
        <begin position="183"/>
        <end position="192"/>
    </location>
</feature>
<evidence type="ECO:0000256" key="1">
    <source>
        <dbReference type="SAM" id="MobiDB-lite"/>
    </source>
</evidence>
<evidence type="ECO:0000313" key="2">
    <source>
        <dbReference type="EMBL" id="KAF1807078.1"/>
    </source>
</evidence>
<reference evidence="2 3" key="1">
    <citation type="submission" date="2019-09" db="EMBL/GenBank/DDBJ databases">
        <authorList>
            <consortium name="DOE Joint Genome Institute"/>
            <person name="Mondo S.J."/>
            <person name="Navarro-Mendoza M.I."/>
            <person name="Perez-Arques C."/>
            <person name="Panchal S."/>
            <person name="Nicolas F.E."/>
            <person name="Ganguly P."/>
            <person name="Pangilinan J."/>
            <person name="Grigoriev I."/>
            <person name="Heitman J."/>
            <person name="Sanya K."/>
            <person name="Garre V."/>
        </authorList>
    </citation>
    <scope>NUCLEOTIDE SEQUENCE [LARGE SCALE GENOMIC DNA]</scope>
    <source>
        <strain evidence="2 3">MU402</strain>
    </source>
</reference>
<feature type="compositionally biased region" description="Acidic residues" evidence="1">
    <location>
        <begin position="217"/>
        <end position="226"/>
    </location>
</feature>
<gene>
    <name evidence="2" type="ORF">FB192DRAFT_1016878</name>
</gene>
<dbReference type="EMBL" id="JAAECE010000001">
    <property type="protein sequence ID" value="KAF1807078.1"/>
    <property type="molecule type" value="Genomic_DNA"/>
</dbReference>
<organism evidence="2 3">
    <name type="scientific">Mucor circinelloides f. lusitanicus</name>
    <name type="common">Mucor racemosus var. lusitanicus</name>
    <dbReference type="NCBI Taxonomy" id="29924"/>
    <lineage>
        <taxon>Eukaryota</taxon>
        <taxon>Fungi</taxon>
        <taxon>Fungi incertae sedis</taxon>
        <taxon>Mucoromycota</taxon>
        <taxon>Mucoromycotina</taxon>
        <taxon>Mucoromycetes</taxon>
        <taxon>Mucorales</taxon>
        <taxon>Mucorineae</taxon>
        <taxon>Mucoraceae</taxon>
        <taxon>Mucor</taxon>
    </lineage>
</organism>
<comment type="caution">
    <text evidence="2">The sequence shown here is derived from an EMBL/GenBank/DDBJ whole genome shotgun (WGS) entry which is preliminary data.</text>
</comment>
<name>A0A8H4F8A5_MUCCL</name>
<protein>
    <submittedName>
        <fullName evidence="2">Uncharacterized protein</fullName>
    </submittedName>
</protein>
<evidence type="ECO:0000313" key="3">
    <source>
        <dbReference type="Proteomes" id="UP000469890"/>
    </source>
</evidence>
<feature type="compositionally biased region" description="Acidic residues" evidence="1">
    <location>
        <begin position="193"/>
        <end position="209"/>
    </location>
</feature>
<feature type="compositionally biased region" description="Basic and acidic residues" evidence="1">
    <location>
        <begin position="170"/>
        <end position="182"/>
    </location>
</feature>
<accession>A0A8H4F8A5</accession>
<sequence length="298" mass="32952">MTDIKPMISNDNASLSVPIHHSKNRIISNAHLPPTPSMSSSVSSYISQTTKARDLSLKIPNVQQQRYGSLGSSTPYLGKITPILLQALCFSTSSCTFMYSITEVGYLRAKVCDTLIHLYAPTIESLSTIEGPLTPSHTTISPNEDDEGLYLLWTQQLLREKGFTPSPCRPEFEDYMEKESSNNKKTGSSSNSLEDDASDNEDDDGDDSSVSDMSFSSDDDMDEDDDNDRYIAEQRKLLLNSPAPSAFRSHQPSLISRYSTNNYAADEVAEDDTTTGLDDAPSQSSIYSMFKQFFSACF</sequence>